<evidence type="ECO:0000313" key="4">
    <source>
        <dbReference type="Proteomes" id="UP000215158"/>
    </source>
</evidence>
<keyword evidence="1" id="KW-0472">Membrane</keyword>
<dbReference type="OrthoDB" id="9814807at2"/>
<dbReference type="Pfam" id="PF01757">
    <property type="entry name" value="Acyl_transf_3"/>
    <property type="match status" value="1"/>
</dbReference>
<gene>
    <name evidence="3" type="ORF">CJU94_01710</name>
</gene>
<keyword evidence="4" id="KW-1185">Reference proteome</keyword>
<dbReference type="GO" id="GO:0000271">
    <property type="term" value="P:polysaccharide biosynthetic process"/>
    <property type="evidence" value="ECO:0007669"/>
    <property type="project" value="TreeGrafter"/>
</dbReference>
<feature type="transmembrane region" description="Helical" evidence="1">
    <location>
        <begin position="60"/>
        <end position="80"/>
    </location>
</feature>
<dbReference type="RefSeq" id="WP_095417291.1">
    <property type="nucleotide sequence ID" value="NZ_CP022989.1"/>
</dbReference>
<dbReference type="PANTHER" id="PTHR23028">
    <property type="entry name" value="ACETYLTRANSFERASE"/>
    <property type="match status" value="1"/>
</dbReference>
<dbReference type="KEGG" id="parb:CJU94_01710"/>
<evidence type="ECO:0000256" key="1">
    <source>
        <dbReference type="SAM" id="Phobius"/>
    </source>
</evidence>
<dbReference type="GO" id="GO:0016020">
    <property type="term" value="C:membrane"/>
    <property type="evidence" value="ECO:0007669"/>
    <property type="project" value="TreeGrafter"/>
</dbReference>
<dbReference type="AlphaFoldDB" id="A0A248VD59"/>
<evidence type="ECO:0000259" key="2">
    <source>
        <dbReference type="Pfam" id="PF01757"/>
    </source>
</evidence>
<dbReference type="InterPro" id="IPR050879">
    <property type="entry name" value="Acyltransferase_3"/>
</dbReference>
<reference evidence="3 4" key="1">
    <citation type="submission" date="2017-08" db="EMBL/GenBank/DDBJ databases">
        <title>Identification and genetic characteristics of simultaneous BTEX- and naphthalene-degrading Paraburkholderia sp. BN5 isolated from petroleum-contaminated soil.</title>
        <authorList>
            <person name="Lee Y."/>
            <person name="Jeon C.O."/>
        </authorList>
    </citation>
    <scope>NUCLEOTIDE SEQUENCE [LARGE SCALE GENOMIC DNA]</scope>
    <source>
        <strain evidence="3 4">BN5</strain>
    </source>
</reference>
<feature type="transmembrane region" description="Helical" evidence="1">
    <location>
        <begin position="21"/>
        <end position="40"/>
    </location>
</feature>
<dbReference type="GO" id="GO:0016747">
    <property type="term" value="F:acyltransferase activity, transferring groups other than amino-acyl groups"/>
    <property type="evidence" value="ECO:0007669"/>
    <property type="project" value="InterPro"/>
</dbReference>
<organism evidence="3 4">
    <name type="scientific">Paraburkholderia aromaticivorans</name>
    <dbReference type="NCBI Taxonomy" id="2026199"/>
    <lineage>
        <taxon>Bacteria</taxon>
        <taxon>Pseudomonadati</taxon>
        <taxon>Pseudomonadota</taxon>
        <taxon>Betaproteobacteria</taxon>
        <taxon>Burkholderiales</taxon>
        <taxon>Burkholderiaceae</taxon>
        <taxon>Paraburkholderia</taxon>
    </lineage>
</organism>
<dbReference type="InterPro" id="IPR002656">
    <property type="entry name" value="Acyl_transf_3_dom"/>
</dbReference>
<dbReference type="EMBL" id="CP022989">
    <property type="protein sequence ID" value="ASV97003.1"/>
    <property type="molecule type" value="Genomic_DNA"/>
</dbReference>
<accession>A0A248VD59</accession>
<keyword evidence="1" id="KW-1133">Transmembrane helix</keyword>
<evidence type="ECO:0000313" key="3">
    <source>
        <dbReference type="EMBL" id="ASV97003.1"/>
    </source>
</evidence>
<feature type="transmembrane region" description="Helical" evidence="1">
    <location>
        <begin position="177"/>
        <end position="197"/>
    </location>
</feature>
<sequence length="371" mass="41449">MPKPEEIRLPNAGRAATSGGRYAFIDVLRGVAALLVIFQHGGEGAGWFSINTGFGPWINFGQVGVLTFFLVSGFVIPLSLERANALGRFWKHRIFRIYPLYLAIFAFEFALYLIGYGAYPPGAVHNFGYFVLLHLFFLQDYAHLPNFVSASWTLSMEFAWYILLSFAFALRVNRRSVLLASLTVAGLLALSIASYVLHLRIPLGRFGIVASCVVGLLFYRRHTHEISQLSFLILVGSIMLAIVPALFIGFGVFQRPEIATVQSVFISWGVAYLLFIGCYAARERSIMQLKPLLGLGTISYSLYLVHPTVQNLIGLANIEGWLHVAILCPATLALSYLTYRFIEKPAIDYPRRMERKKKARLEINGQALAND</sequence>
<feature type="transmembrane region" description="Helical" evidence="1">
    <location>
        <begin position="150"/>
        <end position="170"/>
    </location>
</feature>
<feature type="transmembrane region" description="Helical" evidence="1">
    <location>
        <begin position="292"/>
        <end position="309"/>
    </location>
</feature>
<feature type="transmembrane region" description="Helical" evidence="1">
    <location>
        <begin position="259"/>
        <end position="280"/>
    </location>
</feature>
<proteinExistence type="predicted"/>
<keyword evidence="1" id="KW-0812">Transmembrane</keyword>
<name>A0A248VD59_9BURK</name>
<feature type="transmembrane region" description="Helical" evidence="1">
    <location>
        <begin position="321"/>
        <end position="342"/>
    </location>
</feature>
<feature type="transmembrane region" description="Helical" evidence="1">
    <location>
        <begin position="100"/>
        <end position="119"/>
    </location>
</feature>
<dbReference type="PANTHER" id="PTHR23028:SF53">
    <property type="entry name" value="ACYL_TRANSF_3 DOMAIN-CONTAINING PROTEIN"/>
    <property type="match status" value="1"/>
</dbReference>
<protein>
    <recommendedName>
        <fullName evidence="2">Acyltransferase 3 domain-containing protein</fullName>
    </recommendedName>
</protein>
<feature type="domain" description="Acyltransferase 3" evidence="2">
    <location>
        <begin position="23"/>
        <end position="340"/>
    </location>
</feature>
<feature type="transmembrane region" description="Helical" evidence="1">
    <location>
        <begin position="203"/>
        <end position="219"/>
    </location>
</feature>
<dbReference type="Proteomes" id="UP000215158">
    <property type="component" value="Chromosome 1"/>
</dbReference>
<feature type="transmembrane region" description="Helical" evidence="1">
    <location>
        <begin position="231"/>
        <end position="253"/>
    </location>
</feature>